<evidence type="ECO:0000313" key="10">
    <source>
        <dbReference type="Proteomes" id="UP000317977"/>
    </source>
</evidence>
<reference evidence="9 10" key="1">
    <citation type="submission" date="2019-02" db="EMBL/GenBank/DDBJ databases">
        <title>Deep-cultivation of Planctomycetes and their phenomic and genomic characterization uncovers novel biology.</title>
        <authorList>
            <person name="Wiegand S."/>
            <person name="Jogler M."/>
            <person name="Boedeker C."/>
            <person name="Pinto D."/>
            <person name="Vollmers J."/>
            <person name="Rivas-Marin E."/>
            <person name="Kohn T."/>
            <person name="Peeters S.H."/>
            <person name="Heuer A."/>
            <person name="Rast P."/>
            <person name="Oberbeckmann S."/>
            <person name="Bunk B."/>
            <person name="Jeske O."/>
            <person name="Meyerdierks A."/>
            <person name="Storesund J.E."/>
            <person name="Kallscheuer N."/>
            <person name="Luecker S."/>
            <person name="Lage O.M."/>
            <person name="Pohl T."/>
            <person name="Merkel B.J."/>
            <person name="Hornburger P."/>
            <person name="Mueller R.-W."/>
            <person name="Bruemmer F."/>
            <person name="Labrenz M."/>
            <person name="Spormann A.M."/>
            <person name="Op Den Camp H."/>
            <person name="Overmann J."/>
            <person name="Amann R."/>
            <person name="Jetten M.S.M."/>
            <person name="Mascher T."/>
            <person name="Medema M.H."/>
            <person name="Devos D.P."/>
            <person name="Kaster A.-K."/>
            <person name="Ovreas L."/>
            <person name="Rohde M."/>
            <person name="Galperin M.Y."/>
            <person name="Jogler C."/>
        </authorList>
    </citation>
    <scope>NUCLEOTIDE SEQUENCE [LARGE SCALE GENOMIC DNA]</scope>
    <source>
        <strain evidence="9 10">Poly59</strain>
    </source>
</reference>
<evidence type="ECO:0000313" key="9">
    <source>
        <dbReference type="EMBL" id="TWU55493.1"/>
    </source>
</evidence>
<evidence type="ECO:0000256" key="1">
    <source>
        <dbReference type="ARBA" id="ARBA00004651"/>
    </source>
</evidence>
<evidence type="ECO:0000256" key="3">
    <source>
        <dbReference type="ARBA" id="ARBA00022670"/>
    </source>
</evidence>
<keyword evidence="4 8" id="KW-0812">Transmembrane</keyword>
<feature type="transmembrane region" description="Helical" evidence="8">
    <location>
        <begin position="336"/>
        <end position="355"/>
    </location>
</feature>
<keyword evidence="6 8" id="KW-1133">Transmembrane helix</keyword>
<dbReference type="GO" id="GO:0005886">
    <property type="term" value="C:plasma membrane"/>
    <property type="evidence" value="ECO:0007669"/>
    <property type="project" value="UniProtKB-SubCell"/>
</dbReference>
<organism evidence="9 10">
    <name type="scientific">Rubripirellula reticaptiva</name>
    <dbReference type="NCBI Taxonomy" id="2528013"/>
    <lineage>
        <taxon>Bacteria</taxon>
        <taxon>Pseudomonadati</taxon>
        <taxon>Planctomycetota</taxon>
        <taxon>Planctomycetia</taxon>
        <taxon>Pirellulales</taxon>
        <taxon>Pirellulaceae</taxon>
        <taxon>Rubripirellula</taxon>
    </lineage>
</organism>
<evidence type="ECO:0000256" key="8">
    <source>
        <dbReference type="SAM" id="Phobius"/>
    </source>
</evidence>
<feature type="transmembrane region" description="Helical" evidence="8">
    <location>
        <begin position="272"/>
        <end position="295"/>
    </location>
</feature>
<keyword evidence="2" id="KW-1003">Cell membrane</keyword>
<sequence length="566" mass="62136">MTTASNPKHAMAVPATARNGNSDRARFSLDSRVQTPVLFWSVIFFGVLPFLIKYCAAMWNQDLYQYFPFLLIAVFGLAYLRFDRRVYLPTGLGAHLAILAAICFLVPAAMLQSSWLGAIAFIFLTAAFLGSQRARDGRSLLYLAVPMVMFLRAPLLATYTVMNRLQLITTDLSSILLDVVGVLHNQSTNTIELVSKNLFVAEACSGVQSLFTICFLALVVLVYQRRSLILTPLYLGIAFLFAIAGNVIRVTSIAIAEEWFRVDITTGLRHELIGYLCLAIAAGMLVSFDHLIGLLPFATRTQQSATTTDTEGLVQANAESEFSIGHGLRGMRIGQVVPVAIIVLCGLAMITQYALSETDVRPVVATNQVLYEPSPSFLSGAGAPVRVVSHEVNRDSHGDRNARHGMNSDVWRCGIGSQSGQFVLSQPYMGWHELTICYKVQNWTMTARNAVSVAGEQEPVVVADFLSDNGVHGCLVFSGVNSNGKLPRTPGHSPYARILAPVYPLIMDDFAETSGSAQTLMLQYWMAQPQPINEADKQNAVDAMVKIRRHTAKEIEKTFVESLSQR</sequence>
<evidence type="ECO:0000256" key="7">
    <source>
        <dbReference type="ARBA" id="ARBA00023136"/>
    </source>
</evidence>
<keyword evidence="7 8" id="KW-0472">Membrane</keyword>
<dbReference type="NCBIfam" id="TIGR04178">
    <property type="entry name" value="exo_archaeo"/>
    <property type="match status" value="1"/>
</dbReference>
<feature type="transmembrane region" description="Helical" evidence="8">
    <location>
        <begin position="233"/>
        <end position="252"/>
    </location>
</feature>
<dbReference type="Pfam" id="PF09721">
    <property type="entry name" value="Exosortase_EpsH"/>
    <property type="match status" value="1"/>
</dbReference>
<keyword evidence="5" id="KW-0378">Hydrolase</keyword>
<dbReference type="Proteomes" id="UP000317977">
    <property type="component" value="Unassembled WGS sequence"/>
</dbReference>
<dbReference type="InterPro" id="IPR019127">
    <property type="entry name" value="Exosortase"/>
</dbReference>
<feature type="transmembrane region" description="Helical" evidence="8">
    <location>
        <begin position="198"/>
        <end position="221"/>
    </location>
</feature>
<dbReference type="NCBIfam" id="TIGR02602">
    <property type="entry name" value="8TM_EpsH"/>
    <property type="match status" value="1"/>
</dbReference>
<comment type="caution">
    <text evidence="9">The sequence shown here is derived from an EMBL/GenBank/DDBJ whole genome shotgun (WGS) entry which is preliminary data.</text>
</comment>
<proteinExistence type="predicted"/>
<dbReference type="GO" id="GO:0008233">
    <property type="term" value="F:peptidase activity"/>
    <property type="evidence" value="ECO:0007669"/>
    <property type="project" value="UniProtKB-KW"/>
</dbReference>
<keyword evidence="3" id="KW-0645">Protease</keyword>
<gene>
    <name evidence="9" type="ORF">Poly59_17920</name>
</gene>
<dbReference type="AlphaFoldDB" id="A0A5C6F0Z3"/>
<dbReference type="GO" id="GO:0006508">
    <property type="term" value="P:proteolysis"/>
    <property type="evidence" value="ECO:0007669"/>
    <property type="project" value="UniProtKB-KW"/>
</dbReference>
<evidence type="ECO:0000256" key="2">
    <source>
        <dbReference type="ARBA" id="ARBA00022475"/>
    </source>
</evidence>
<feature type="transmembrane region" description="Helical" evidence="8">
    <location>
        <begin position="63"/>
        <end position="80"/>
    </location>
</feature>
<protein>
    <submittedName>
        <fullName evidence="9">Transmembrane exosortase</fullName>
    </submittedName>
</protein>
<feature type="transmembrane region" description="Helical" evidence="8">
    <location>
        <begin position="114"/>
        <end position="131"/>
    </location>
</feature>
<dbReference type="NCBIfam" id="NF033780">
    <property type="entry name" value="exosort_XrtU_C"/>
    <property type="match status" value="1"/>
</dbReference>
<keyword evidence="10" id="KW-1185">Reference proteome</keyword>
<dbReference type="EMBL" id="SJPX01000002">
    <property type="protein sequence ID" value="TWU55493.1"/>
    <property type="molecule type" value="Genomic_DNA"/>
</dbReference>
<feature type="transmembrane region" description="Helical" evidence="8">
    <location>
        <begin position="87"/>
        <end position="108"/>
    </location>
</feature>
<name>A0A5C6F0Z3_9BACT</name>
<dbReference type="InterPro" id="IPR013426">
    <property type="entry name" value="EpsH-like"/>
</dbReference>
<evidence type="ECO:0000256" key="5">
    <source>
        <dbReference type="ARBA" id="ARBA00022801"/>
    </source>
</evidence>
<dbReference type="InterPro" id="IPR026392">
    <property type="entry name" value="Exo/Archaeosortase_dom"/>
</dbReference>
<comment type="subcellular location">
    <subcellularLocation>
        <location evidence="1">Cell membrane</location>
        <topology evidence="1">Multi-pass membrane protein</topology>
    </subcellularLocation>
</comment>
<feature type="transmembrane region" description="Helical" evidence="8">
    <location>
        <begin position="140"/>
        <end position="162"/>
    </location>
</feature>
<evidence type="ECO:0000256" key="6">
    <source>
        <dbReference type="ARBA" id="ARBA00022989"/>
    </source>
</evidence>
<evidence type="ECO:0000256" key="4">
    <source>
        <dbReference type="ARBA" id="ARBA00022692"/>
    </source>
</evidence>
<feature type="transmembrane region" description="Helical" evidence="8">
    <location>
        <begin position="37"/>
        <end position="57"/>
    </location>
</feature>
<accession>A0A5C6F0Z3</accession>